<dbReference type="InterPro" id="IPR054722">
    <property type="entry name" value="PolX-like_BBD"/>
</dbReference>
<dbReference type="InterPro" id="IPR000719">
    <property type="entry name" value="Prot_kinase_dom"/>
</dbReference>
<feature type="region of interest" description="Disordered" evidence="1">
    <location>
        <begin position="770"/>
        <end position="791"/>
    </location>
</feature>
<evidence type="ECO:0000256" key="1">
    <source>
        <dbReference type="SAM" id="MobiDB-lite"/>
    </source>
</evidence>
<dbReference type="SUPFAM" id="SSF56112">
    <property type="entry name" value="Protein kinase-like (PK-like)"/>
    <property type="match status" value="1"/>
</dbReference>
<protein>
    <recommendedName>
        <fullName evidence="2">Protein kinase domain-containing protein</fullName>
    </recommendedName>
</protein>
<name>A0AAD8JL93_TARER</name>
<reference evidence="3" key="1">
    <citation type="journal article" date="2023" name="bioRxiv">
        <title>Improved chromosome-level genome assembly for marigold (Tagetes erecta).</title>
        <authorList>
            <person name="Jiang F."/>
            <person name="Yuan L."/>
            <person name="Wang S."/>
            <person name="Wang H."/>
            <person name="Xu D."/>
            <person name="Wang A."/>
            <person name="Fan W."/>
        </authorList>
    </citation>
    <scope>NUCLEOTIDE SEQUENCE</scope>
    <source>
        <strain evidence="3">WSJ</strain>
        <tissue evidence="3">Leaf</tissue>
    </source>
</reference>
<dbReference type="GO" id="GO:0005524">
    <property type="term" value="F:ATP binding"/>
    <property type="evidence" value="ECO:0007669"/>
    <property type="project" value="InterPro"/>
</dbReference>
<dbReference type="Pfam" id="PF07714">
    <property type="entry name" value="PK_Tyr_Ser-Thr"/>
    <property type="match status" value="1"/>
</dbReference>
<dbReference type="Proteomes" id="UP001229421">
    <property type="component" value="Unassembled WGS sequence"/>
</dbReference>
<comment type="caution">
    <text evidence="3">The sequence shown here is derived from an EMBL/GenBank/DDBJ whole genome shotgun (WGS) entry which is preliminary data.</text>
</comment>
<dbReference type="GO" id="GO:0004714">
    <property type="term" value="F:transmembrane receptor protein tyrosine kinase activity"/>
    <property type="evidence" value="ECO:0007669"/>
    <property type="project" value="InterPro"/>
</dbReference>
<dbReference type="Pfam" id="PF14223">
    <property type="entry name" value="Retrotran_gag_2"/>
    <property type="match status" value="1"/>
</dbReference>
<organism evidence="3 4">
    <name type="scientific">Tagetes erecta</name>
    <name type="common">African marigold</name>
    <dbReference type="NCBI Taxonomy" id="13708"/>
    <lineage>
        <taxon>Eukaryota</taxon>
        <taxon>Viridiplantae</taxon>
        <taxon>Streptophyta</taxon>
        <taxon>Embryophyta</taxon>
        <taxon>Tracheophyta</taxon>
        <taxon>Spermatophyta</taxon>
        <taxon>Magnoliopsida</taxon>
        <taxon>eudicotyledons</taxon>
        <taxon>Gunneridae</taxon>
        <taxon>Pentapetalae</taxon>
        <taxon>asterids</taxon>
        <taxon>campanulids</taxon>
        <taxon>Asterales</taxon>
        <taxon>Asteraceae</taxon>
        <taxon>Asteroideae</taxon>
        <taxon>Heliantheae alliance</taxon>
        <taxon>Tageteae</taxon>
        <taxon>Tagetes</taxon>
    </lineage>
</organism>
<dbReference type="GO" id="GO:0009506">
    <property type="term" value="C:plasmodesma"/>
    <property type="evidence" value="ECO:0007669"/>
    <property type="project" value="TreeGrafter"/>
</dbReference>
<evidence type="ECO:0000313" key="3">
    <source>
        <dbReference type="EMBL" id="KAK1406537.1"/>
    </source>
</evidence>
<dbReference type="InterPro" id="IPR011009">
    <property type="entry name" value="Kinase-like_dom_sf"/>
</dbReference>
<evidence type="ECO:0000313" key="4">
    <source>
        <dbReference type="Proteomes" id="UP001229421"/>
    </source>
</evidence>
<keyword evidence="4" id="KW-1185">Reference proteome</keyword>
<dbReference type="GO" id="GO:0005886">
    <property type="term" value="C:plasma membrane"/>
    <property type="evidence" value="ECO:0007669"/>
    <property type="project" value="TreeGrafter"/>
</dbReference>
<dbReference type="Gene3D" id="3.30.200.20">
    <property type="entry name" value="Phosphorylase Kinase, domain 1"/>
    <property type="match status" value="1"/>
</dbReference>
<dbReference type="PANTHER" id="PTHR27003:SF383">
    <property type="entry name" value="TYROSINE-PROTEIN KINASE, NON-RECEPTOR JAK_TYK2-RELATED"/>
    <property type="match status" value="1"/>
</dbReference>
<dbReference type="PROSITE" id="PS50011">
    <property type="entry name" value="PROTEIN_KINASE_DOM"/>
    <property type="match status" value="1"/>
</dbReference>
<dbReference type="InterPro" id="IPR045272">
    <property type="entry name" value="ANXUR1/2-like"/>
</dbReference>
<dbReference type="InterPro" id="IPR001245">
    <property type="entry name" value="Ser-Thr/Tyr_kinase_cat_dom"/>
</dbReference>
<gene>
    <name evidence="3" type="ORF">QVD17_41940</name>
</gene>
<proteinExistence type="predicted"/>
<accession>A0AAD8JL93</accession>
<dbReference type="PANTHER" id="PTHR27003">
    <property type="entry name" value="OS07G0166700 PROTEIN"/>
    <property type="match status" value="1"/>
</dbReference>
<feature type="domain" description="Protein kinase" evidence="2">
    <location>
        <begin position="26"/>
        <end position="301"/>
    </location>
</feature>
<dbReference type="Pfam" id="PF22936">
    <property type="entry name" value="Pol_BBD"/>
    <property type="match status" value="2"/>
</dbReference>
<evidence type="ECO:0000259" key="2">
    <source>
        <dbReference type="PROSITE" id="PS50011"/>
    </source>
</evidence>
<sequence>MASTTITKFAHLQIPLEDVLRATNNFHDDHIIGRGGFGYAYKGQLLKSGRLMKVVALRLDRKHGEGDVEFWTEISMLSHMKHTNIVSIIGFCDEKDEKIIVTTYQAKGSLREHLDNPNLTWTQRLRICVGVARALSYIHYEPGRGYGVIHRNINSSTIVLDDNWKGMLSGFKISIRQLVYRMNRVHICEPMGTIGYMDPTIEKTGGVTHKSDIYSFSVVLFEIMCGRQAFIKEDTNMLLAPLAKYHHENGTLENIIHRDLWNQMSSQSLFKFSEAAYRCLNDDLALRPDADNIVEELEKALEYQLQYEDQVRPPFVLSFFSFFFSFHVLHFIPRCLEDHEIREQSGDYKGIMGLSKINNSKDDLCDTLSNTILFQDCKECLGGKKEMNFAEEHTSDVFNGYEESSFNSRVMSSSALFHVTHNTETLKNLKVGDFGKVRLANNEVLDVTSMVDIDLKTPFGITWTLNNVSVVPNLENMLFSVRKLDDQEHNVKFSGGQWKVKGNLIIKVHNLGEKPRATCQVQAELTWKGFEKPVKGICDSGNSSTLPAKDLVKNTNPWCQITKFNCMELKETIFTTLDEQFSGQVKFGDGYEIDIKGNVNVSDVTVVSKNGEYKTFCDVFCTSKLKTNLLSLGQLDEEGCKVEIANGILSNGQEQVDVKKKTRKENNEGASKLCMKYATSVEGFQLNALENVGARGFSPVLEFPRIFLLSYISLLLAWGGLLGSLRPLVSQQVVSEFQSYEVRHREILSKNQLWFVASSSQGCVDSIWITQDGKPTPVPSKDSSGTSKNDEEWEDLDLRAASAIRLCLEKNVLENVHGISTSKDLWEKLEQLYQGKDILNRLYLKEQFHTLRMDGETTILDHLSVLNNIMAKLEAIGVKVEDKDKSLRLILSLTSSYEHMMPILMYGKETSKYADVFEKLLSEEKRLGSGGHTSLEGTILICRNGKKKHSHKILVWWKCGQSGHLKRICPGGADSANSSKSANNVSVVVDGDDFF</sequence>
<dbReference type="Gene3D" id="1.10.510.10">
    <property type="entry name" value="Transferase(Phosphotransferase) domain 1"/>
    <property type="match status" value="1"/>
</dbReference>
<dbReference type="AlphaFoldDB" id="A0AAD8JL93"/>
<dbReference type="EMBL" id="JAUHHV010000012">
    <property type="protein sequence ID" value="KAK1406537.1"/>
    <property type="molecule type" value="Genomic_DNA"/>
</dbReference>